<feature type="domain" description="WCX" evidence="2">
    <location>
        <begin position="274"/>
        <end position="347"/>
    </location>
</feature>
<reference evidence="3 5" key="1">
    <citation type="submission" date="2016-06" db="EMBL/GenBank/DDBJ databases">
        <title>Draft genome of Moraxella atlantae CCUG 66109.</title>
        <authorList>
            <person name="Salva-Serra F."/>
            <person name="Engstrom-Jakobsson H."/>
            <person name="Thorell K."/>
            <person name="Gonzales-Siles L."/>
            <person name="Karlsson R."/>
            <person name="Boulund F."/>
            <person name="Engstrand L."/>
            <person name="Kristiansson E."/>
            <person name="Moore E."/>
        </authorList>
    </citation>
    <scope>NUCLEOTIDE SEQUENCE [LARGE SCALE GENOMIC DNA]</scope>
    <source>
        <strain evidence="3 5">CCUG 66109</strain>
    </source>
</reference>
<dbReference type="Pfam" id="PF13280">
    <property type="entry name" value="WYL"/>
    <property type="match status" value="1"/>
</dbReference>
<dbReference type="Proteomes" id="UP000092508">
    <property type="component" value="Unassembled WGS sequence"/>
</dbReference>
<dbReference type="PROSITE" id="PS52050">
    <property type="entry name" value="WYL"/>
    <property type="match status" value="1"/>
</dbReference>
<evidence type="ECO:0000313" key="3">
    <source>
        <dbReference type="EMBL" id="OBX77054.1"/>
    </source>
</evidence>
<evidence type="ECO:0000313" key="4">
    <source>
        <dbReference type="EMBL" id="STY94339.1"/>
    </source>
</evidence>
<gene>
    <name evidence="3" type="ORF">A9308_07410</name>
    <name evidence="4" type="ORF">NCTC11091_00099</name>
</gene>
<accession>A0A1B8QBC8</accession>
<sequence length="355" mass="41431">MPVMSKPSAIRLLRLYEKLPRSEQKAKSIAELIDSFGDEKTESHAKALKSDLEKLAEEFGSDAVIRIPDWSEDVKGKTPKYYLHPDFTLDSYDNDELFFWEMLDKFTAHYLPHDIHQKLVEKIASVHSRQQKQYQASTLGQWKNHIIALPSLLNAPQFDNQVIATIQQAILDHKTLEFDYRRKWEQQPETKTIYPVGLVFIDNMIYLTGFYAVGDSIRMDTIDQLCEHRNFAINRIITAKIIDETIPVWVEKFNLDYLNNLGKLEYHLTDWGEKIVLKLKIEHYAGDHLRERPLSDDQTIERLDDDHLLLTATVMNSVRLVDWLVSMSQLSEVLEPIDVREAVKNRLLDGLNYYQ</sequence>
<reference evidence="4 6" key="2">
    <citation type="submission" date="2018-06" db="EMBL/GenBank/DDBJ databases">
        <authorList>
            <consortium name="Pathogen Informatics"/>
            <person name="Doyle S."/>
        </authorList>
    </citation>
    <scope>NUCLEOTIDE SEQUENCE [LARGE SCALE GENOMIC DNA]</scope>
    <source>
        <strain evidence="4 6">NCTC11091</strain>
    </source>
</reference>
<feature type="domain" description="WYL" evidence="1">
    <location>
        <begin position="162"/>
        <end position="237"/>
    </location>
</feature>
<evidence type="ECO:0000259" key="1">
    <source>
        <dbReference type="Pfam" id="PF13280"/>
    </source>
</evidence>
<dbReference type="Proteomes" id="UP000255193">
    <property type="component" value="Unassembled WGS sequence"/>
</dbReference>
<dbReference type="STRING" id="34059.A9308_07410"/>
<organism evidence="3 5">
    <name type="scientific">Faucicola atlantae</name>
    <dbReference type="NCBI Taxonomy" id="34059"/>
    <lineage>
        <taxon>Bacteria</taxon>
        <taxon>Pseudomonadati</taxon>
        <taxon>Pseudomonadota</taxon>
        <taxon>Gammaproteobacteria</taxon>
        <taxon>Moraxellales</taxon>
        <taxon>Moraxellaceae</taxon>
        <taxon>Faucicola</taxon>
    </lineage>
</organism>
<proteinExistence type="predicted"/>
<protein>
    <submittedName>
        <fullName evidence="3">Uncharacterized protein</fullName>
    </submittedName>
</protein>
<dbReference type="EMBL" id="UGQA01000001">
    <property type="protein sequence ID" value="STY94339.1"/>
    <property type="molecule type" value="Genomic_DNA"/>
</dbReference>
<dbReference type="InterPro" id="IPR026881">
    <property type="entry name" value="WYL_dom"/>
</dbReference>
<evidence type="ECO:0000313" key="6">
    <source>
        <dbReference type="Proteomes" id="UP000255193"/>
    </source>
</evidence>
<evidence type="ECO:0000313" key="5">
    <source>
        <dbReference type="Proteomes" id="UP000092508"/>
    </source>
</evidence>
<dbReference type="InterPro" id="IPR057727">
    <property type="entry name" value="WCX_dom"/>
</dbReference>
<dbReference type="EMBL" id="LZMZ01000026">
    <property type="protein sequence ID" value="OBX77054.1"/>
    <property type="molecule type" value="Genomic_DNA"/>
</dbReference>
<dbReference type="AlphaFoldDB" id="A0A1B8QBC8"/>
<dbReference type="PANTHER" id="PTHR34580">
    <property type="match status" value="1"/>
</dbReference>
<dbReference type="RefSeq" id="WP_067059457.1">
    <property type="nucleotide sequence ID" value="NZ_LZMZ01000026.1"/>
</dbReference>
<dbReference type="OrthoDB" id="6654628at2"/>
<dbReference type="PANTHER" id="PTHR34580:SF1">
    <property type="entry name" value="PROTEIN PAFC"/>
    <property type="match status" value="1"/>
</dbReference>
<dbReference type="Pfam" id="PF25583">
    <property type="entry name" value="WCX"/>
    <property type="match status" value="1"/>
</dbReference>
<name>A0A1B8QBC8_9GAMM</name>
<dbReference type="InterPro" id="IPR051534">
    <property type="entry name" value="CBASS_pafABC_assoc_protein"/>
</dbReference>
<evidence type="ECO:0000259" key="2">
    <source>
        <dbReference type="Pfam" id="PF25583"/>
    </source>
</evidence>